<keyword evidence="3" id="KW-1185">Reference proteome</keyword>
<dbReference type="InterPro" id="IPR000909">
    <property type="entry name" value="PLipase_C_PInositol-sp_X_dom"/>
</dbReference>
<organism evidence="2 3">
    <name type="scientific">Ogataea philodendri</name>
    <dbReference type="NCBI Taxonomy" id="1378263"/>
    <lineage>
        <taxon>Eukaryota</taxon>
        <taxon>Fungi</taxon>
        <taxon>Dikarya</taxon>
        <taxon>Ascomycota</taxon>
        <taxon>Saccharomycotina</taxon>
        <taxon>Pichiomycetes</taxon>
        <taxon>Pichiales</taxon>
        <taxon>Pichiaceae</taxon>
        <taxon>Ogataea</taxon>
    </lineage>
</organism>
<accession>A0A9P8PB54</accession>
<dbReference type="OrthoDB" id="1046782at2759"/>
<evidence type="ECO:0000313" key="3">
    <source>
        <dbReference type="Proteomes" id="UP000769157"/>
    </source>
</evidence>
<dbReference type="GeneID" id="70234056"/>
<dbReference type="AlphaFoldDB" id="A0A9P8PB54"/>
<reference evidence="2" key="2">
    <citation type="submission" date="2021-01" db="EMBL/GenBank/DDBJ databases">
        <authorList>
            <person name="Schikora-Tamarit M.A."/>
        </authorList>
    </citation>
    <scope>NUCLEOTIDE SEQUENCE</scope>
    <source>
        <strain evidence="2">CBS6075</strain>
    </source>
</reference>
<name>A0A9P8PB54_9ASCO</name>
<dbReference type="PROSITE" id="PS50007">
    <property type="entry name" value="PIPLC_X_DOMAIN"/>
    <property type="match status" value="1"/>
</dbReference>
<dbReference type="Proteomes" id="UP000769157">
    <property type="component" value="Unassembled WGS sequence"/>
</dbReference>
<dbReference type="PANTHER" id="PTHR13593">
    <property type="match status" value="1"/>
</dbReference>
<dbReference type="GO" id="GO:0006629">
    <property type="term" value="P:lipid metabolic process"/>
    <property type="evidence" value="ECO:0007669"/>
    <property type="project" value="InterPro"/>
</dbReference>
<sequence>MVDYANWLKSVSDDTNIARLSLAGTHNSAACHTALPSVQCQGASVTEQLEHGVRFLDVRLSRNFITTHDDDEHKNDLIVIHGNFPVKLLGSVKLTELLDEVYSFVDKHPSEFVIVSLKQEGSGTWDNQNDEFANVIRDRFISKNKDKWYLNTNLPNLRDVRGKVVLFRRFGVQNGDKQNSTGIPASSWSYNTTDDDRGLFRVQDFCEIKSEEDIPKKAEYVKNLINNAKSYNSTNNDPKLFVNFCSGANFFDHACWPEQVTEGLIGANLDETYGKGCGIVILDYSEKNDWKLVKKLIDQNF</sequence>
<dbReference type="InterPro" id="IPR017946">
    <property type="entry name" value="PLC-like_Pdiesterase_TIM-brl"/>
</dbReference>
<dbReference type="Pfam" id="PF00388">
    <property type="entry name" value="PI-PLC-X"/>
    <property type="match status" value="1"/>
</dbReference>
<gene>
    <name evidence="2" type="ORF">OGAPHI_002089</name>
</gene>
<dbReference type="RefSeq" id="XP_046062749.1">
    <property type="nucleotide sequence ID" value="XM_046202921.1"/>
</dbReference>
<evidence type="ECO:0000259" key="1">
    <source>
        <dbReference type="SMART" id="SM00148"/>
    </source>
</evidence>
<dbReference type="Gene3D" id="3.20.20.190">
    <property type="entry name" value="Phosphatidylinositol (PI) phosphodiesterase"/>
    <property type="match status" value="1"/>
</dbReference>
<dbReference type="GO" id="GO:0008081">
    <property type="term" value="F:phosphoric diester hydrolase activity"/>
    <property type="evidence" value="ECO:0007669"/>
    <property type="project" value="InterPro"/>
</dbReference>
<dbReference type="EMBL" id="JAEUBE010000158">
    <property type="protein sequence ID" value="KAH3668335.1"/>
    <property type="molecule type" value="Genomic_DNA"/>
</dbReference>
<evidence type="ECO:0000313" key="2">
    <source>
        <dbReference type="EMBL" id="KAH3668335.1"/>
    </source>
</evidence>
<reference evidence="2" key="1">
    <citation type="journal article" date="2021" name="Open Biol.">
        <title>Shared evolutionary footprints suggest mitochondrial oxidative damage underlies multiple complex I losses in fungi.</title>
        <authorList>
            <person name="Schikora-Tamarit M.A."/>
            <person name="Marcet-Houben M."/>
            <person name="Nosek J."/>
            <person name="Gabaldon T."/>
        </authorList>
    </citation>
    <scope>NUCLEOTIDE SEQUENCE</scope>
    <source>
        <strain evidence="2">CBS6075</strain>
    </source>
</reference>
<dbReference type="CDD" id="cd08586">
    <property type="entry name" value="PI-PLCc_BcPLC_like"/>
    <property type="match status" value="1"/>
</dbReference>
<dbReference type="SUPFAM" id="SSF51695">
    <property type="entry name" value="PLC-like phosphodiesterases"/>
    <property type="match status" value="1"/>
</dbReference>
<dbReference type="SMART" id="SM00148">
    <property type="entry name" value="PLCXc"/>
    <property type="match status" value="1"/>
</dbReference>
<dbReference type="InterPro" id="IPR051057">
    <property type="entry name" value="PI-PLC_domain"/>
</dbReference>
<protein>
    <recommendedName>
        <fullName evidence="1">Phosphatidylinositol-specific phospholipase C X domain-containing protein</fullName>
    </recommendedName>
</protein>
<comment type="caution">
    <text evidence="2">The sequence shown here is derived from an EMBL/GenBank/DDBJ whole genome shotgun (WGS) entry which is preliminary data.</text>
</comment>
<dbReference type="PANTHER" id="PTHR13593:SF113">
    <property type="entry name" value="SI:DKEY-266F7.9"/>
    <property type="match status" value="1"/>
</dbReference>
<feature type="domain" description="Phosphatidylinositol-specific phospholipase C X" evidence="1">
    <location>
        <begin position="12"/>
        <end position="169"/>
    </location>
</feature>
<proteinExistence type="predicted"/>